<dbReference type="PANTHER" id="PTHR10587">
    <property type="entry name" value="GLYCOSYL TRANSFERASE-RELATED"/>
    <property type="match status" value="1"/>
</dbReference>
<dbReference type="RefSeq" id="WP_377932852.1">
    <property type="nucleotide sequence ID" value="NZ_JBHUMF010000008.1"/>
</dbReference>
<dbReference type="PROSITE" id="PS51677">
    <property type="entry name" value="NODB"/>
    <property type="match status" value="1"/>
</dbReference>
<dbReference type="EMBL" id="JBHUMF010000008">
    <property type="protein sequence ID" value="MFD2679872.1"/>
    <property type="molecule type" value="Genomic_DNA"/>
</dbReference>
<gene>
    <name evidence="3" type="ORF">ACFSUL_03810</name>
</gene>
<protein>
    <submittedName>
        <fullName evidence="3">Polysaccharide deacetylase family protein</fullName>
    </submittedName>
</protein>
<dbReference type="InterPro" id="IPR050248">
    <property type="entry name" value="Polysacc_deacetylase_ArnD"/>
</dbReference>
<dbReference type="Pfam" id="PF01522">
    <property type="entry name" value="Polysacc_deac_1"/>
    <property type="match status" value="1"/>
</dbReference>
<comment type="caution">
    <text evidence="3">The sequence shown here is derived from an EMBL/GenBank/DDBJ whole genome shotgun (WGS) entry which is preliminary data.</text>
</comment>
<evidence type="ECO:0000313" key="3">
    <source>
        <dbReference type="EMBL" id="MFD2679872.1"/>
    </source>
</evidence>
<dbReference type="InterPro" id="IPR002509">
    <property type="entry name" value="NODB_dom"/>
</dbReference>
<dbReference type="Gene3D" id="3.20.20.370">
    <property type="entry name" value="Glycoside hydrolase/deacetylase"/>
    <property type="match status" value="1"/>
</dbReference>
<dbReference type="SUPFAM" id="SSF88713">
    <property type="entry name" value="Glycoside hydrolase/deacetylase"/>
    <property type="match status" value="1"/>
</dbReference>
<proteinExistence type="predicted"/>
<feature type="compositionally biased region" description="Basic and acidic residues" evidence="1">
    <location>
        <begin position="21"/>
        <end position="36"/>
    </location>
</feature>
<evidence type="ECO:0000256" key="1">
    <source>
        <dbReference type="SAM" id="MobiDB-lite"/>
    </source>
</evidence>
<dbReference type="Proteomes" id="UP001597506">
    <property type="component" value="Unassembled WGS sequence"/>
</dbReference>
<evidence type="ECO:0000313" key="4">
    <source>
        <dbReference type="Proteomes" id="UP001597506"/>
    </source>
</evidence>
<feature type="region of interest" description="Disordered" evidence="1">
    <location>
        <begin position="21"/>
        <end position="68"/>
    </location>
</feature>
<evidence type="ECO:0000259" key="2">
    <source>
        <dbReference type="PROSITE" id="PS51677"/>
    </source>
</evidence>
<reference evidence="4" key="1">
    <citation type="journal article" date="2019" name="Int. J. Syst. Evol. Microbiol.">
        <title>The Global Catalogue of Microorganisms (GCM) 10K type strain sequencing project: providing services to taxonomists for standard genome sequencing and annotation.</title>
        <authorList>
            <consortium name="The Broad Institute Genomics Platform"/>
            <consortium name="The Broad Institute Genome Sequencing Center for Infectious Disease"/>
            <person name="Wu L."/>
            <person name="Ma J."/>
        </authorList>
    </citation>
    <scope>NUCLEOTIDE SEQUENCE [LARGE SCALE GENOMIC DNA]</scope>
    <source>
        <strain evidence="4">KCTC 3913</strain>
    </source>
</reference>
<dbReference type="PANTHER" id="PTHR10587:SF125">
    <property type="entry name" value="POLYSACCHARIDE DEACETYLASE YHEN-RELATED"/>
    <property type="match status" value="1"/>
</dbReference>
<keyword evidence="4" id="KW-1185">Reference proteome</keyword>
<feature type="compositionally biased region" description="Acidic residues" evidence="1">
    <location>
        <begin position="37"/>
        <end position="52"/>
    </location>
</feature>
<sequence>MNKTIAAGLLLLLVTACGNEEAVKQNEEKETPKQEIVDSDERDNAEENEQENDDKKAEEEEVTVPQEPLYEINEGDYSIQPIDTANEKVALVTIDDAPDQHALEMAKVLKELNAPAVFFVNGHFLDTQEEKNTLKKIYDMGFEIGNHTYSHVKLTDSSIEEQQKEIVSLNDLVESITGERPKFFRAPFGINTDYSRQVAQQEKMALMNWTYGYDWEPKYQTKEAIADIMVNSPYLNNGANLLMHDRAWTSEALGDIVKGLRDKGYELVDPDTIKTPAS</sequence>
<dbReference type="PROSITE" id="PS51257">
    <property type="entry name" value="PROKAR_LIPOPROTEIN"/>
    <property type="match status" value="1"/>
</dbReference>
<name>A0ABW5RMD9_9BACI</name>
<organism evidence="3 4">
    <name type="scientific">Bacillus seohaeanensis</name>
    <dbReference type="NCBI Taxonomy" id="284580"/>
    <lineage>
        <taxon>Bacteria</taxon>
        <taxon>Bacillati</taxon>
        <taxon>Bacillota</taxon>
        <taxon>Bacilli</taxon>
        <taxon>Bacillales</taxon>
        <taxon>Bacillaceae</taxon>
        <taxon>Bacillus</taxon>
    </lineage>
</organism>
<dbReference type="InterPro" id="IPR011330">
    <property type="entry name" value="Glyco_hydro/deAcase_b/a-brl"/>
</dbReference>
<feature type="domain" description="NodB homology" evidence="2">
    <location>
        <begin position="88"/>
        <end position="268"/>
    </location>
</feature>
<accession>A0ABW5RMD9</accession>
<dbReference type="CDD" id="cd10917">
    <property type="entry name" value="CE4_NodB_like_6s_7s"/>
    <property type="match status" value="1"/>
</dbReference>